<evidence type="ECO:0000256" key="3">
    <source>
        <dbReference type="ARBA" id="ARBA00007321"/>
    </source>
</evidence>
<evidence type="ECO:0000256" key="1">
    <source>
        <dbReference type="ARBA" id="ARBA00004123"/>
    </source>
</evidence>
<dbReference type="CDD" id="cd23836">
    <property type="entry name" value="DRWD-C_CENP-O"/>
    <property type="match status" value="1"/>
</dbReference>
<organism evidence="7 8">
    <name type="scientific">Lithospermum erythrorhizon</name>
    <name type="common">Purple gromwell</name>
    <name type="synonym">Lithospermum officinale var. erythrorhizon</name>
    <dbReference type="NCBI Taxonomy" id="34254"/>
    <lineage>
        <taxon>Eukaryota</taxon>
        <taxon>Viridiplantae</taxon>
        <taxon>Streptophyta</taxon>
        <taxon>Embryophyta</taxon>
        <taxon>Tracheophyta</taxon>
        <taxon>Spermatophyta</taxon>
        <taxon>Magnoliopsida</taxon>
        <taxon>eudicotyledons</taxon>
        <taxon>Gunneridae</taxon>
        <taxon>Pentapetalae</taxon>
        <taxon>asterids</taxon>
        <taxon>lamiids</taxon>
        <taxon>Boraginales</taxon>
        <taxon>Boraginaceae</taxon>
        <taxon>Boraginoideae</taxon>
        <taxon>Lithospermeae</taxon>
        <taxon>Lithospermum</taxon>
    </lineage>
</organism>
<keyword evidence="6" id="KW-0137">Centromere</keyword>
<evidence type="ECO:0008006" key="9">
    <source>
        <dbReference type="Google" id="ProtNLM"/>
    </source>
</evidence>
<accession>A0AAV3RKW4</accession>
<evidence type="ECO:0000256" key="5">
    <source>
        <dbReference type="ARBA" id="ARBA00023242"/>
    </source>
</evidence>
<dbReference type="Pfam" id="PF09496">
    <property type="entry name" value="CENP-O"/>
    <property type="match status" value="1"/>
</dbReference>
<gene>
    <name evidence="7" type="ORF">LIER_28697</name>
</gene>
<evidence type="ECO:0000256" key="6">
    <source>
        <dbReference type="ARBA" id="ARBA00023328"/>
    </source>
</evidence>
<dbReference type="PANTHER" id="PTHR14582">
    <property type="entry name" value="INNER KINETOCHORE SUBUNIT MAL2"/>
    <property type="match status" value="1"/>
</dbReference>
<comment type="subcellular location">
    <subcellularLocation>
        <location evidence="2">Chromosome</location>
        <location evidence="2">Centromere</location>
    </subcellularLocation>
    <subcellularLocation>
        <location evidence="1">Nucleus</location>
    </subcellularLocation>
</comment>
<dbReference type="Proteomes" id="UP001454036">
    <property type="component" value="Unassembled WGS sequence"/>
</dbReference>
<sequence length="236" mass="27021">MGHCGCCEGGIDGSLEGFDGFQRGQGRGLIDCLHLNHPRDQIGYGLDYSLGCGQDNWLKLLQQCDDRENLVSYIIVCWRANRFLKRWIVLEHTAPLFLPLCEVENELLSTNAMKFIDHVGDLLQAYVDRRKQVRLIKELYGNQIKELYHSLPYQMVEFVLDDFDCKEPSWLHDLINDKGTDPLGSHCIPIRLLYAEDALRTMSLPQAYAEIVLNLPQAFQDSMYDEIVPFPHGTTS</sequence>
<evidence type="ECO:0000256" key="4">
    <source>
        <dbReference type="ARBA" id="ARBA00022454"/>
    </source>
</evidence>
<keyword evidence="5" id="KW-0539">Nucleus</keyword>
<dbReference type="PANTHER" id="PTHR14582:SF1">
    <property type="entry name" value="CENTROMERE PROTEIN O"/>
    <property type="match status" value="1"/>
</dbReference>
<dbReference type="GO" id="GO:0031511">
    <property type="term" value="C:Mis6-Sim4 complex"/>
    <property type="evidence" value="ECO:0007669"/>
    <property type="project" value="TreeGrafter"/>
</dbReference>
<keyword evidence="4" id="KW-0158">Chromosome</keyword>
<dbReference type="AlphaFoldDB" id="A0AAV3RKW4"/>
<dbReference type="GO" id="GO:0005634">
    <property type="term" value="C:nucleus"/>
    <property type="evidence" value="ECO:0007669"/>
    <property type="project" value="UniProtKB-SubCell"/>
</dbReference>
<evidence type="ECO:0000256" key="2">
    <source>
        <dbReference type="ARBA" id="ARBA00004584"/>
    </source>
</evidence>
<comment type="similarity">
    <text evidence="3">Belongs to the CENP-O/MCM21 family.</text>
</comment>
<evidence type="ECO:0000313" key="8">
    <source>
        <dbReference type="Proteomes" id="UP001454036"/>
    </source>
</evidence>
<reference evidence="7 8" key="1">
    <citation type="submission" date="2024-01" db="EMBL/GenBank/DDBJ databases">
        <title>The complete chloroplast genome sequence of Lithospermum erythrorhizon: insights into the phylogenetic relationship among Boraginaceae species and the maternal lineages of purple gromwells.</title>
        <authorList>
            <person name="Okada T."/>
            <person name="Watanabe K."/>
        </authorList>
    </citation>
    <scope>NUCLEOTIDE SEQUENCE [LARGE SCALE GENOMIC DNA]</scope>
</reference>
<proteinExistence type="inferred from homology"/>
<evidence type="ECO:0000313" key="7">
    <source>
        <dbReference type="EMBL" id="GAA0175548.1"/>
    </source>
</evidence>
<dbReference type="InterPro" id="IPR018464">
    <property type="entry name" value="CENP-O"/>
</dbReference>
<protein>
    <recommendedName>
        <fullName evidence="9">Dilute domain-containing protein</fullName>
    </recommendedName>
</protein>
<name>A0AAV3RKW4_LITER</name>
<keyword evidence="8" id="KW-1185">Reference proteome</keyword>
<comment type="caution">
    <text evidence="7">The sequence shown here is derived from an EMBL/GenBank/DDBJ whole genome shotgun (WGS) entry which is preliminary data.</text>
</comment>
<dbReference type="EMBL" id="BAABME010009646">
    <property type="protein sequence ID" value="GAA0175548.1"/>
    <property type="molecule type" value="Genomic_DNA"/>
</dbReference>